<comment type="caution">
    <text evidence="6">The sequence shown here is derived from an EMBL/GenBank/DDBJ whole genome shotgun (WGS) entry which is preliminary data.</text>
</comment>
<reference evidence="6" key="1">
    <citation type="journal article" date="2014" name="Int. J. Syst. Evol. Microbiol.">
        <title>Complete genome sequence of Corynebacterium casei LMG S-19264T (=DSM 44701T), isolated from a smear-ripened cheese.</title>
        <authorList>
            <consortium name="US DOE Joint Genome Institute (JGI-PGF)"/>
            <person name="Walter F."/>
            <person name="Albersmeier A."/>
            <person name="Kalinowski J."/>
            <person name="Ruckert C."/>
        </authorList>
    </citation>
    <scope>NUCLEOTIDE SEQUENCE</scope>
    <source>
        <strain evidence="6">NBRC 110071</strain>
    </source>
</reference>
<evidence type="ECO:0000256" key="3">
    <source>
        <dbReference type="ARBA" id="ARBA00034247"/>
    </source>
</evidence>
<dbReference type="EC" id="2.7.7.65" evidence="2"/>
<dbReference type="PANTHER" id="PTHR45138:SF9">
    <property type="entry name" value="DIGUANYLATE CYCLASE DGCM-RELATED"/>
    <property type="match status" value="1"/>
</dbReference>
<dbReference type="SMART" id="SM00267">
    <property type="entry name" value="GGDEF"/>
    <property type="match status" value="1"/>
</dbReference>
<dbReference type="GO" id="GO:1902201">
    <property type="term" value="P:negative regulation of bacterial-type flagellum-dependent cell motility"/>
    <property type="evidence" value="ECO:0007669"/>
    <property type="project" value="TreeGrafter"/>
</dbReference>
<dbReference type="Pfam" id="PF00990">
    <property type="entry name" value="GGDEF"/>
    <property type="match status" value="1"/>
</dbReference>
<comment type="cofactor">
    <cofactor evidence="1">
        <name>Mg(2+)</name>
        <dbReference type="ChEBI" id="CHEBI:18420"/>
    </cofactor>
</comment>
<accession>A0AA37W7W4</accession>
<dbReference type="RefSeq" id="WP_284381640.1">
    <property type="nucleotide sequence ID" value="NZ_BSNM01000014.1"/>
</dbReference>
<name>A0AA37W7W4_9GAMM</name>
<dbReference type="InterPro" id="IPR000160">
    <property type="entry name" value="GGDEF_dom"/>
</dbReference>
<dbReference type="GO" id="GO:0005886">
    <property type="term" value="C:plasma membrane"/>
    <property type="evidence" value="ECO:0007669"/>
    <property type="project" value="TreeGrafter"/>
</dbReference>
<dbReference type="GO" id="GO:0052621">
    <property type="term" value="F:diguanylate cyclase activity"/>
    <property type="evidence" value="ECO:0007669"/>
    <property type="project" value="UniProtKB-EC"/>
</dbReference>
<dbReference type="PANTHER" id="PTHR45138">
    <property type="entry name" value="REGULATORY COMPONENTS OF SENSORY TRANSDUCTION SYSTEM"/>
    <property type="match status" value="1"/>
</dbReference>
<dbReference type="EMBL" id="BSNM01000014">
    <property type="protein sequence ID" value="GLQ31873.1"/>
    <property type="molecule type" value="Genomic_DNA"/>
</dbReference>
<dbReference type="Gene3D" id="6.10.340.10">
    <property type="match status" value="1"/>
</dbReference>
<proteinExistence type="predicted"/>
<keyword evidence="4" id="KW-1133">Transmembrane helix</keyword>
<evidence type="ECO:0000313" key="7">
    <source>
        <dbReference type="Proteomes" id="UP001161389"/>
    </source>
</evidence>
<dbReference type="InterPro" id="IPR050469">
    <property type="entry name" value="Diguanylate_Cyclase"/>
</dbReference>
<sequence length="551" mass="62454">MKLKHLLILVFVVLSAIPLFVGLQYLNHYYGEHHRALFTEHLASLSLIAKQRILGVVDRIEDSTSLIASRTQMRISLDEWNTTRSDKQKKKLTKIINDAKYGLDHLKDIQIFDPNGELVASTPVQPPIQPLDLSVGNSSQLRLQLENEQLVLRKVSPLLLNHDLVGYLRLTFMANFVTDLVRDRTGLGETGEWLIAVRDSNGDALFAVPLKYDYRASFKRTVEQTRQEVPIVQALRGNELIMNNALDYMGEPVLASTRYLKELDWGLVAKINEEEVNRLISQNTSFIYTLASIILIVAIVVGIILSVYISSPIERLKFHVDKVSKGSFENFPSSKGWQEVKDLSSHLTNIVHTLKDLNENLQAKVDERTQELCQSNKQLEELSLKDPLTNLYNRRFFNERLSEEVQRAHRYSTPLACVMLDIDHFKSINDKWGHDVGDDVLVGLSNYLVETVRESDILARLGGEEFCILLPVCSESSALRFLERIKTDISNLEFVCENQMFHVTCSFGIAVLNEQLCNPGALLKAADQALYSAKHAGRNRVVSYSKDSEIS</sequence>
<keyword evidence="4" id="KW-0812">Transmembrane</keyword>
<dbReference type="GO" id="GO:0043709">
    <property type="term" value="P:cell adhesion involved in single-species biofilm formation"/>
    <property type="evidence" value="ECO:0007669"/>
    <property type="project" value="TreeGrafter"/>
</dbReference>
<dbReference type="InterPro" id="IPR029787">
    <property type="entry name" value="Nucleotide_cyclase"/>
</dbReference>
<feature type="transmembrane region" description="Helical" evidence="4">
    <location>
        <begin position="286"/>
        <end position="309"/>
    </location>
</feature>
<feature type="domain" description="GGDEF" evidence="5">
    <location>
        <begin position="413"/>
        <end position="546"/>
    </location>
</feature>
<gene>
    <name evidence="6" type="ORF">GCM10007876_23520</name>
</gene>
<evidence type="ECO:0000256" key="4">
    <source>
        <dbReference type="SAM" id="Phobius"/>
    </source>
</evidence>
<dbReference type="Proteomes" id="UP001161389">
    <property type="component" value="Unassembled WGS sequence"/>
</dbReference>
<evidence type="ECO:0000259" key="5">
    <source>
        <dbReference type="PROSITE" id="PS50887"/>
    </source>
</evidence>
<dbReference type="FunFam" id="3.30.70.270:FF:000001">
    <property type="entry name" value="Diguanylate cyclase domain protein"/>
    <property type="match status" value="1"/>
</dbReference>
<dbReference type="Gene3D" id="3.30.70.270">
    <property type="match status" value="1"/>
</dbReference>
<dbReference type="SUPFAM" id="SSF55073">
    <property type="entry name" value="Nucleotide cyclase"/>
    <property type="match status" value="1"/>
</dbReference>
<evidence type="ECO:0000256" key="2">
    <source>
        <dbReference type="ARBA" id="ARBA00012528"/>
    </source>
</evidence>
<dbReference type="PROSITE" id="PS50887">
    <property type="entry name" value="GGDEF"/>
    <property type="match status" value="1"/>
</dbReference>
<organism evidence="6 7">
    <name type="scientific">Litoribrevibacter albus</name>
    <dbReference type="NCBI Taxonomy" id="1473156"/>
    <lineage>
        <taxon>Bacteria</taxon>
        <taxon>Pseudomonadati</taxon>
        <taxon>Pseudomonadota</taxon>
        <taxon>Gammaproteobacteria</taxon>
        <taxon>Oceanospirillales</taxon>
        <taxon>Oceanospirillaceae</taxon>
        <taxon>Litoribrevibacter</taxon>
    </lineage>
</organism>
<comment type="catalytic activity">
    <reaction evidence="3">
        <text>2 GTP = 3',3'-c-di-GMP + 2 diphosphate</text>
        <dbReference type="Rhea" id="RHEA:24898"/>
        <dbReference type="ChEBI" id="CHEBI:33019"/>
        <dbReference type="ChEBI" id="CHEBI:37565"/>
        <dbReference type="ChEBI" id="CHEBI:58805"/>
        <dbReference type="EC" id="2.7.7.65"/>
    </reaction>
</comment>
<dbReference type="InterPro" id="IPR043128">
    <property type="entry name" value="Rev_trsase/Diguanyl_cyclase"/>
</dbReference>
<evidence type="ECO:0000313" key="6">
    <source>
        <dbReference type="EMBL" id="GLQ31873.1"/>
    </source>
</evidence>
<dbReference type="NCBIfam" id="TIGR00254">
    <property type="entry name" value="GGDEF"/>
    <property type="match status" value="1"/>
</dbReference>
<dbReference type="CDD" id="cd01949">
    <property type="entry name" value="GGDEF"/>
    <property type="match status" value="1"/>
</dbReference>
<protein>
    <recommendedName>
        <fullName evidence="2">diguanylate cyclase</fullName>
        <ecNumber evidence="2">2.7.7.65</ecNumber>
    </recommendedName>
</protein>
<evidence type="ECO:0000256" key="1">
    <source>
        <dbReference type="ARBA" id="ARBA00001946"/>
    </source>
</evidence>
<keyword evidence="7" id="KW-1185">Reference proteome</keyword>
<keyword evidence="4" id="KW-0472">Membrane</keyword>
<dbReference type="AlphaFoldDB" id="A0AA37W7W4"/>
<reference evidence="6" key="2">
    <citation type="submission" date="2023-01" db="EMBL/GenBank/DDBJ databases">
        <title>Draft genome sequence of Litoribrevibacter albus strain NBRC 110071.</title>
        <authorList>
            <person name="Sun Q."/>
            <person name="Mori K."/>
        </authorList>
    </citation>
    <scope>NUCLEOTIDE SEQUENCE</scope>
    <source>
        <strain evidence="6">NBRC 110071</strain>
    </source>
</reference>